<dbReference type="EMBL" id="LPWF01000013">
    <property type="protein sequence ID" value="ODS00416.1"/>
    <property type="molecule type" value="Genomic_DNA"/>
</dbReference>
<evidence type="ECO:0000256" key="1">
    <source>
        <dbReference type="SAM" id="MobiDB-lite"/>
    </source>
</evidence>
<feature type="region of interest" description="Disordered" evidence="1">
    <location>
        <begin position="21"/>
        <end position="43"/>
    </location>
</feature>
<gene>
    <name evidence="2" type="ORF">AUC69_00655</name>
</gene>
<name>A0A1E3W3P2_9HYPH</name>
<dbReference type="Proteomes" id="UP000094472">
    <property type="component" value="Unassembled WGS sequence"/>
</dbReference>
<feature type="compositionally biased region" description="Low complexity" evidence="1">
    <location>
        <begin position="21"/>
        <end position="36"/>
    </location>
</feature>
<dbReference type="AlphaFoldDB" id="A0A1E3W3P2"/>
<dbReference type="STRING" id="1774969.AUC69_00655"/>
<protein>
    <submittedName>
        <fullName evidence="2">Uncharacterized protein</fullName>
    </submittedName>
</protein>
<sequence>MTGQARDMMIDFIDADFAANASGTAASGPRPAAPRGISHAQRRCDLAPDKPSRFEYTSASVEAQRVARVA</sequence>
<comment type="caution">
    <text evidence="2">The sequence shown here is derived from an EMBL/GenBank/DDBJ whole genome shotgun (WGS) entry which is preliminary data.</text>
</comment>
<keyword evidence="3" id="KW-1185">Reference proteome</keyword>
<evidence type="ECO:0000313" key="2">
    <source>
        <dbReference type="EMBL" id="ODS00416.1"/>
    </source>
</evidence>
<proteinExistence type="predicted"/>
<reference evidence="2 3" key="1">
    <citation type="journal article" date="2016" name="Environ. Microbiol.">
        <title>New Methyloceanibacter diversity from North Sea sediments includes methanotroph containing solely the soluble methane monooxygenase.</title>
        <authorList>
            <person name="Vekeman B."/>
            <person name="Kerckhof F.M."/>
            <person name="Cremers G."/>
            <person name="de Vos P."/>
            <person name="Vandamme P."/>
            <person name="Boon N."/>
            <person name="Op den Camp H.J."/>
            <person name="Heylen K."/>
        </authorList>
    </citation>
    <scope>NUCLEOTIDE SEQUENCE [LARGE SCALE GENOMIC DNA]</scope>
    <source>
        <strain evidence="2 3">R-67175</strain>
    </source>
</reference>
<organism evidence="2 3">
    <name type="scientific">Methyloceanibacter superfactus</name>
    <dbReference type="NCBI Taxonomy" id="1774969"/>
    <lineage>
        <taxon>Bacteria</taxon>
        <taxon>Pseudomonadati</taxon>
        <taxon>Pseudomonadota</taxon>
        <taxon>Alphaproteobacteria</taxon>
        <taxon>Hyphomicrobiales</taxon>
        <taxon>Hyphomicrobiaceae</taxon>
        <taxon>Methyloceanibacter</taxon>
    </lineage>
</organism>
<accession>A0A1E3W3P2</accession>
<evidence type="ECO:0000313" key="3">
    <source>
        <dbReference type="Proteomes" id="UP000094472"/>
    </source>
</evidence>